<dbReference type="AlphaFoldDB" id="A0A918ALE3"/>
<keyword evidence="2" id="KW-1185">Reference proteome</keyword>
<dbReference type="EMBL" id="BMRG01000004">
    <property type="protein sequence ID" value="GGP52451.1"/>
    <property type="molecule type" value="Genomic_DNA"/>
</dbReference>
<reference evidence="1" key="1">
    <citation type="journal article" date="2014" name="Int. J. Syst. Evol. Microbiol.">
        <title>Complete genome sequence of Corynebacterium casei LMG S-19264T (=DSM 44701T), isolated from a smear-ripened cheese.</title>
        <authorList>
            <consortium name="US DOE Joint Genome Institute (JGI-PGF)"/>
            <person name="Walter F."/>
            <person name="Albersmeier A."/>
            <person name="Kalinowski J."/>
            <person name="Ruckert C."/>
        </authorList>
    </citation>
    <scope>NUCLEOTIDE SEQUENCE</scope>
    <source>
        <strain evidence="1">JCM 3313</strain>
    </source>
</reference>
<gene>
    <name evidence="1" type="ORF">GCM10010185_25700</name>
</gene>
<reference evidence="1" key="2">
    <citation type="submission" date="2020-09" db="EMBL/GenBank/DDBJ databases">
        <authorList>
            <person name="Sun Q."/>
            <person name="Ohkuma M."/>
        </authorList>
    </citation>
    <scope>NUCLEOTIDE SEQUENCE</scope>
    <source>
        <strain evidence="1">JCM 3313</strain>
    </source>
</reference>
<dbReference type="Proteomes" id="UP000639606">
    <property type="component" value="Unassembled WGS sequence"/>
</dbReference>
<protein>
    <recommendedName>
        <fullName evidence="3">Excreted virulence factor EspC (Type VII ESX diderm)</fullName>
    </recommendedName>
</protein>
<comment type="caution">
    <text evidence="1">The sequence shown here is derived from an EMBL/GenBank/DDBJ whole genome shotgun (WGS) entry which is preliminary data.</text>
</comment>
<dbReference type="RefSeq" id="WP_189223464.1">
    <property type="nucleotide sequence ID" value="NZ_BMRG01000004.1"/>
</dbReference>
<accession>A0A918ALE3</accession>
<name>A0A918ALE3_9PSEU</name>
<organism evidence="1 2">
    <name type="scientific">Saccharothrix coeruleofusca</name>
    <dbReference type="NCBI Taxonomy" id="33919"/>
    <lineage>
        <taxon>Bacteria</taxon>
        <taxon>Bacillati</taxon>
        <taxon>Actinomycetota</taxon>
        <taxon>Actinomycetes</taxon>
        <taxon>Pseudonocardiales</taxon>
        <taxon>Pseudonocardiaceae</taxon>
        <taxon>Saccharothrix</taxon>
    </lineage>
</organism>
<proteinExistence type="predicted"/>
<evidence type="ECO:0000313" key="2">
    <source>
        <dbReference type="Proteomes" id="UP000639606"/>
    </source>
</evidence>
<sequence length="99" mass="10340">MTGKFDVVAEELRGHAQHLRGVSDLLADALSQAQGAGTPPDAFGVLFTAIPGDLAPMVEQAVQLVKEAVESVSTTTELVVDTVAEYDTVERGNAEAFAP</sequence>
<evidence type="ECO:0008006" key="3">
    <source>
        <dbReference type="Google" id="ProtNLM"/>
    </source>
</evidence>
<evidence type="ECO:0000313" key="1">
    <source>
        <dbReference type="EMBL" id="GGP52451.1"/>
    </source>
</evidence>